<dbReference type="AlphaFoldDB" id="X1GMV5"/>
<evidence type="ECO:0000256" key="2">
    <source>
        <dbReference type="ARBA" id="ARBA00022741"/>
    </source>
</evidence>
<evidence type="ECO:0000259" key="4">
    <source>
        <dbReference type="PROSITE" id="PS50893"/>
    </source>
</evidence>
<keyword evidence="1" id="KW-0813">Transport</keyword>
<keyword evidence="3" id="KW-0067">ATP-binding</keyword>
<evidence type="ECO:0000313" key="5">
    <source>
        <dbReference type="EMBL" id="GAH34343.1"/>
    </source>
</evidence>
<dbReference type="GO" id="GO:0022857">
    <property type="term" value="F:transmembrane transporter activity"/>
    <property type="evidence" value="ECO:0007669"/>
    <property type="project" value="InterPro"/>
</dbReference>
<dbReference type="SUPFAM" id="SSF52540">
    <property type="entry name" value="P-loop containing nucleoside triphosphate hydrolases"/>
    <property type="match status" value="1"/>
</dbReference>
<dbReference type="GO" id="GO:0016887">
    <property type="term" value="F:ATP hydrolysis activity"/>
    <property type="evidence" value="ECO:0007669"/>
    <property type="project" value="InterPro"/>
</dbReference>
<evidence type="ECO:0000256" key="3">
    <source>
        <dbReference type="ARBA" id="ARBA00022840"/>
    </source>
</evidence>
<dbReference type="PANTHER" id="PTHR42781:SF4">
    <property type="entry name" value="SPERMIDINE_PUTRESCINE IMPORT ATP-BINDING PROTEIN POTA"/>
    <property type="match status" value="1"/>
</dbReference>
<dbReference type="InterPro" id="IPR013611">
    <property type="entry name" value="Transp-assoc_OB_typ2"/>
</dbReference>
<dbReference type="GO" id="GO:0005524">
    <property type="term" value="F:ATP binding"/>
    <property type="evidence" value="ECO:0007669"/>
    <property type="project" value="UniProtKB-KW"/>
</dbReference>
<gene>
    <name evidence="5" type="ORF">S03H2_10288</name>
</gene>
<feature type="domain" description="ABC transporter" evidence="4">
    <location>
        <begin position="4"/>
        <end position="234"/>
    </location>
</feature>
<accession>X1GMV5</accession>
<dbReference type="Pfam" id="PF08402">
    <property type="entry name" value="TOBE_2"/>
    <property type="match status" value="1"/>
</dbReference>
<reference evidence="5" key="1">
    <citation type="journal article" date="2014" name="Front. Microbiol.">
        <title>High frequency of phylogenetically diverse reductive dehalogenase-homologous genes in deep subseafloor sedimentary metagenomes.</title>
        <authorList>
            <person name="Kawai M."/>
            <person name="Futagami T."/>
            <person name="Toyoda A."/>
            <person name="Takaki Y."/>
            <person name="Nishi S."/>
            <person name="Hori S."/>
            <person name="Arai W."/>
            <person name="Tsubouchi T."/>
            <person name="Morono Y."/>
            <person name="Uchiyama I."/>
            <person name="Ito T."/>
            <person name="Fujiyama A."/>
            <person name="Inagaki F."/>
            <person name="Takami H."/>
        </authorList>
    </citation>
    <scope>NUCLEOTIDE SEQUENCE</scope>
    <source>
        <strain evidence="5">Expedition CK06-06</strain>
    </source>
</reference>
<dbReference type="FunFam" id="3.40.50.300:FF:000425">
    <property type="entry name" value="Probable ABC transporter, ATP-binding subunit"/>
    <property type="match status" value="1"/>
</dbReference>
<sequence length="359" mass="40561">MAILKVKNLSKNFGKVKAVQEVSFEATEGRVLSLLGPSGCGKTTMLRCIAGFENPDRGEIYLDDRKITSIPPEKRGIGMVFQNYALWPHMTVYGNLAFGLQIRKIPKDEITKKIKKVLGMVQLEGYENRYPRQMSGGQQQRIAMARALVFEPGIMLLDEPLSNLDAQLREEMRFEFIELQKKLGITAIYVTHDQAEALVISDKILILDQGKMIQFGTPKEIYSNPKNKFVAGFIAVTSFINGRIDSFTEEKKKVIVKTDDGLVIHGFNNSFDIGQKVSVAMRMNVIKFIQDENKSDKNTVNIFKGKITQSSYLGNIIDYKIKVGNWEVRTNSDAKYNFKAGEEVTFHLSPEDIIVTRES</sequence>
<dbReference type="InterPro" id="IPR003439">
    <property type="entry name" value="ABC_transporter-like_ATP-bd"/>
</dbReference>
<dbReference type="Pfam" id="PF00005">
    <property type="entry name" value="ABC_tran"/>
    <property type="match status" value="1"/>
</dbReference>
<dbReference type="InterPro" id="IPR017871">
    <property type="entry name" value="ABC_transporter-like_CS"/>
</dbReference>
<proteinExistence type="predicted"/>
<dbReference type="PROSITE" id="PS50893">
    <property type="entry name" value="ABC_TRANSPORTER_2"/>
    <property type="match status" value="1"/>
</dbReference>
<dbReference type="InterPro" id="IPR003593">
    <property type="entry name" value="AAA+_ATPase"/>
</dbReference>
<dbReference type="Gene3D" id="3.40.50.300">
    <property type="entry name" value="P-loop containing nucleotide triphosphate hydrolases"/>
    <property type="match status" value="1"/>
</dbReference>
<dbReference type="Gene3D" id="2.40.50.100">
    <property type="match status" value="1"/>
</dbReference>
<dbReference type="InterPro" id="IPR050093">
    <property type="entry name" value="ABC_SmlMolc_Importer"/>
</dbReference>
<dbReference type="SMART" id="SM00382">
    <property type="entry name" value="AAA"/>
    <property type="match status" value="1"/>
</dbReference>
<comment type="caution">
    <text evidence="5">The sequence shown here is derived from an EMBL/GenBank/DDBJ whole genome shotgun (WGS) entry which is preliminary data.</text>
</comment>
<dbReference type="InterPro" id="IPR008995">
    <property type="entry name" value="Mo/tungstate-bd_C_term_dom"/>
</dbReference>
<dbReference type="InterPro" id="IPR027417">
    <property type="entry name" value="P-loop_NTPase"/>
</dbReference>
<dbReference type="GO" id="GO:0043190">
    <property type="term" value="C:ATP-binding cassette (ABC) transporter complex"/>
    <property type="evidence" value="ECO:0007669"/>
    <property type="project" value="InterPro"/>
</dbReference>
<protein>
    <recommendedName>
        <fullName evidence="4">ABC transporter domain-containing protein</fullName>
    </recommendedName>
</protein>
<organism evidence="5">
    <name type="scientific">marine sediment metagenome</name>
    <dbReference type="NCBI Taxonomy" id="412755"/>
    <lineage>
        <taxon>unclassified sequences</taxon>
        <taxon>metagenomes</taxon>
        <taxon>ecological metagenomes</taxon>
    </lineage>
</organism>
<dbReference type="PANTHER" id="PTHR42781">
    <property type="entry name" value="SPERMIDINE/PUTRESCINE IMPORT ATP-BINDING PROTEIN POTA"/>
    <property type="match status" value="1"/>
</dbReference>
<dbReference type="SUPFAM" id="SSF50331">
    <property type="entry name" value="MOP-like"/>
    <property type="match status" value="1"/>
</dbReference>
<dbReference type="EMBL" id="BARU01005302">
    <property type="protein sequence ID" value="GAH34343.1"/>
    <property type="molecule type" value="Genomic_DNA"/>
</dbReference>
<keyword evidence="2" id="KW-0547">Nucleotide-binding</keyword>
<dbReference type="PROSITE" id="PS00211">
    <property type="entry name" value="ABC_TRANSPORTER_1"/>
    <property type="match status" value="1"/>
</dbReference>
<evidence type="ECO:0000256" key="1">
    <source>
        <dbReference type="ARBA" id="ARBA00022448"/>
    </source>
</evidence>
<name>X1GMV5_9ZZZZ</name>